<protein>
    <submittedName>
        <fullName evidence="3">Uncharacterized protein</fullName>
    </submittedName>
</protein>
<reference evidence="3 4" key="1">
    <citation type="submission" date="2016-08" db="EMBL/GenBank/DDBJ databases">
        <title>Genome sequencing of Paenibacillus sp. TI45-13ar, isolated from Korean traditional nuruk.</title>
        <authorList>
            <person name="Kim S.-J."/>
        </authorList>
    </citation>
    <scope>NUCLEOTIDE SEQUENCE [LARGE SCALE GENOMIC DNA]</scope>
    <source>
        <strain evidence="3 4">TI45-13ar</strain>
    </source>
</reference>
<organism evidence="3 4">
    <name type="scientific">Paenibacillus nuruki</name>
    <dbReference type="NCBI Taxonomy" id="1886670"/>
    <lineage>
        <taxon>Bacteria</taxon>
        <taxon>Bacillati</taxon>
        <taxon>Bacillota</taxon>
        <taxon>Bacilli</taxon>
        <taxon>Bacillales</taxon>
        <taxon>Paenibacillaceae</taxon>
        <taxon>Paenibacillus</taxon>
    </lineage>
</organism>
<accession>A0A1E3KZF2</accession>
<keyword evidence="4" id="KW-1185">Reference proteome</keyword>
<name>A0A1E3KZF2_9BACL</name>
<evidence type="ECO:0000256" key="1">
    <source>
        <dbReference type="SAM" id="MobiDB-lite"/>
    </source>
</evidence>
<evidence type="ECO:0000256" key="2">
    <source>
        <dbReference type="SAM" id="SignalP"/>
    </source>
</evidence>
<feature type="chain" id="PRO_5009131234" evidence="2">
    <location>
        <begin position="29"/>
        <end position="200"/>
    </location>
</feature>
<evidence type="ECO:0000313" key="4">
    <source>
        <dbReference type="Proteomes" id="UP000094578"/>
    </source>
</evidence>
<comment type="caution">
    <text evidence="3">The sequence shown here is derived from an EMBL/GenBank/DDBJ whole genome shotgun (WGS) entry which is preliminary data.</text>
</comment>
<keyword evidence="2" id="KW-0732">Signal</keyword>
<dbReference type="RefSeq" id="WP_069329461.1">
    <property type="nucleotide sequence ID" value="NZ_MDER01000086.1"/>
</dbReference>
<gene>
    <name evidence="3" type="ORF">PTI45_04135</name>
</gene>
<dbReference type="AlphaFoldDB" id="A0A1E3KZF2"/>
<feature type="region of interest" description="Disordered" evidence="1">
    <location>
        <begin position="29"/>
        <end position="56"/>
    </location>
</feature>
<evidence type="ECO:0000313" key="3">
    <source>
        <dbReference type="EMBL" id="ODP26295.1"/>
    </source>
</evidence>
<dbReference type="EMBL" id="MDER01000086">
    <property type="protein sequence ID" value="ODP26295.1"/>
    <property type="molecule type" value="Genomic_DNA"/>
</dbReference>
<feature type="signal peptide" evidence="2">
    <location>
        <begin position="1"/>
        <end position="28"/>
    </location>
</feature>
<dbReference type="Proteomes" id="UP000094578">
    <property type="component" value="Unassembled WGS sequence"/>
</dbReference>
<proteinExistence type="predicted"/>
<sequence length="200" mass="22224">MNKKNLCTALLAFLLIATPLMPTASAFAAEDTTSTDSTDSEWISEDNSTNVDEDTYTDEDIDPALLEEYEQLLDYADDVAVLADYENKSVDKLNTFNGFGTSNRKPAYTALTKTIIPNYTLFLKGMKKIKTNNKEIASMHKVYIKGASLNLQGMKLIKKGLSTSKVNYTSVQKGINLIGQGGDLVEQFNDRFANYIVKFE</sequence>